<dbReference type="GO" id="GO:0008715">
    <property type="term" value="F:CDP-diacylglycerol diphosphatase activity"/>
    <property type="evidence" value="ECO:0007669"/>
    <property type="project" value="UniProtKB-EC"/>
</dbReference>
<evidence type="ECO:0000256" key="5">
    <source>
        <dbReference type="ARBA" id="ARBA00006435"/>
    </source>
</evidence>
<keyword evidence="10" id="KW-0812">Transmembrane</keyword>
<keyword evidence="14" id="KW-0472">Membrane</keyword>
<evidence type="ECO:0000256" key="11">
    <source>
        <dbReference type="ARBA" id="ARBA00022801"/>
    </source>
</evidence>
<sequence>MRRAAILLSLGLGLLAFGAAALPLPRDALWLVVRSCIVAQNTIGSPFPCLKVDAGRGAEPGYAIVRAPDRSTHIIVTPLVHIAGVESPKVLRDGAGAYWRAAFAARRYVIESAGGRIGESAVGLALNSMDTRSQDQLHIHAECFRPDVMAALRADRVPPGSGWHPVRAVIDRERYLARAVSRDDLASGNLFEVVATLPGAGGDLSRSKVLLVEAGDHFILAATRSSRRSIENLLDHGCSRTLKQG</sequence>
<protein>
    <recommendedName>
        <fullName evidence="7">CDP-diacylglycerol pyrophosphatase</fullName>
        <ecNumber evidence="6">3.6.1.26</ecNumber>
    </recommendedName>
    <alternativeName>
        <fullName evidence="17">CDP-diacylglycerol phosphatidylhydrolase</fullName>
    </alternativeName>
    <alternativeName>
        <fullName evidence="18">CDP-diglyceride hydrolase</fullName>
    </alternativeName>
</protein>
<keyword evidence="16" id="KW-1208">Phospholipid metabolism</keyword>
<evidence type="ECO:0000256" key="17">
    <source>
        <dbReference type="ARBA" id="ARBA00032888"/>
    </source>
</evidence>
<dbReference type="Proteomes" id="UP000564885">
    <property type="component" value="Unassembled WGS sequence"/>
</dbReference>
<dbReference type="RefSeq" id="WP_171219483.1">
    <property type="nucleotide sequence ID" value="NZ_JABEPP010000004.1"/>
</dbReference>
<evidence type="ECO:0000313" key="20">
    <source>
        <dbReference type="Proteomes" id="UP000564885"/>
    </source>
</evidence>
<evidence type="ECO:0000256" key="2">
    <source>
        <dbReference type="ARBA" id="ARBA00004162"/>
    </source>
</evidence>
<evidence type="ECO:0000256" key="10">
    <source>
        <dbReference type="ARBA" id="ARBA00022692"/>
    </source>
</evidence>
<dbReference type="InterPro" id="IPR003763">
    <property type="entry name" value="CDP-diacylglyc_Pase"/>
</dbReference>
<evidence type="ECO:0000256" key="4">
    <source>
        <dbReference type="ARBA" id="ARBA00005189"/>
    </source>
</evidence>
<keyword evidence="15" id="KW-0594">Phospholipid biosynthesis</keyword>
<comment type="subcellular location">
    <subcellularLocation>
        <location evidence="2">Cell membrane</location>
        <topology evidence="2">Single-pass membrane protein</topology>
    </subcellularLocation>
</comment>
<comment type="similarity">
    <text evidence="5">Belongs to the Cdh family.</text>
</comment>
<proteinExistence type="inferred from homology"/>
<keyword evidence="11" id="KW-0378">Hydrolase</keyword>
<evidence type="ECO:0000256" key="8">
    <source>
        <dbReference type="ARBA" id="ARBA00022475"/>
    </source>
</evidence>
<evidence type="ECO:0000256" key="15">
    <source>
        <dbReference type="ARBA" id="ARBA00023209"/>
    </source>
</evidence>
<reference evidence="19 20" key="1">
    <citation type="submission" date="2020-04" db="EMBL/GenBank/DDBJ databases">
        <title>Enterovirga sp. isolate from soil.</title>
        <authorList>
            <person name="Chea S."/>
            <person name="Kim D.-U."/>
        </authorList>
    </citation>
    <scope>NUCLEOTIDE SEQUENCE [LARGE SCALE GENOMIC DNA]</scope>
    <source>
        <strain evidence="19 20">DB1703</strain>
    </source>
</reference>
<dbReference type="SUPFAM" id="SSF54197">
    <property type="entry name" value="HIT-like"/>
    <property type="match status" value="1"/>
</dbReference>
<accession>A0A849ICT6</accession>
<evidence type="ECO:0000256" key="7">
    <source>
        <dbReference type="ARBA" id="ARBA00019608"/>
    </source>
</evidence>
<evidence type="ECO:0000313" key="19">
    <source>
        <dbReference type="EMBL" id="NNM74055.1"/>
    </source>
</evidence>
<name>A0A849ICT6_9HYPH</name>
<comment type="pathway">
    <text evidence="3">Phospholipid metabolism; CDP-diacylglycerol degradation; phosphatidate from CDP-diacylglycerol: step 1/1.</text>
</comment>
<dbReference type="EMBL" id="JABEPP010000004">
    <property type="protein sequence ID" value="NNM74055.1"/>
    <property type="molecule type" value="Genomic_DNA"/>
</dbReference>
<dbReference type="AlphaFoldDB" id="A0A849ICT6"/>
<keyword evidence="9" id="KW-0444">Lipid biosynthesis</keyword>
<dbReference type="Pfam" id="PF02611">
    <property type="entry name" value="CDH"/>
    <property type="match status" value="1"/>
</dbReference>
<keyword evidence="13" id="KW-0443">Lipid metabolism</keyword>
<evidence type="ECO:0000256" key="18">
    <source>
        <dbReference type="ARBA" id="ARBA00032892"/>
    </source>
</evidence>
<evidence type="ECO:0000256" key="12">
    <source>
        <dbReference type="ARBA" id="ARBA00022989"/>
    </source>
</evidence>
<dbReference type="GO" id="GO:0046342">
    <property type="term" value="P:CDP-diacylglycerol catabolic process"/>
    <property type="evidence" value="ECO:0007669"/>
    <property type="project" value="UniProtKB-UniPathway"/>
</dbReference>
<evidence type="ECO:0000256" key="3">
    <source>
        <dbReference type="ARBA" id="ARBA00004927"/>
    </source>
</evidence>
<evidence type="ECO:0000256" key="13">
    <source>
        <dbReference type="ARBA" id="ARBA00023098"/>
    </source>
</evidence>
<dbReference type="EC" id="3.6.1.26" evidence="6"/>
<keyword evidence="20" id="KW-1185">Reference proteome</keyword>
<evidence type="ECO:0000256" key="9">
    <source>
        <dbReference type="ARBA" id="ARBA00022516"/>
    </source>
</evidence>
<comment type="catalytic activity">
    <reaction evidence="1">
        <text>a CDP-1,2-diacyl-sn-glycerol + H2O = a 1,2-diacyl-sn-glycero-3-phosphate + CMP + 2 H(+)</text>
        <dbReference type="Rhea" id="RHEA:15221"/>
        <dbReference type="ChEBI" id="CHEBI:15377"/>
        <dbReference type="ChEBI" id="CHEBI:15378"/>
        <dbReference type="ChEBI" id="CHEBI:58332"/>
        <dbReference type="ChEBI" id="CHEBI:58608"/>
        <dbReference type="ChEBI" id="CHEBI:60377"/>
        <dbReference type="EC" id="3.6.1.26"/>
    </reaction>
</comment>
<evidence type="ECO:0000256" key="14">
    <source>
        <dbReference type="ARBA" id="ARBA00023136"/>
    </source>
</evidence>
<gene>
    <name evidence="19" type="ORF">HJG44_16895</name>
</gene>
<dbReference type="UniPathway" id="UPA00609">
    <property type="reaction ID" value="UER00664"/>
</dbReference>
<dbReference type="GO" id="GO:0005886">
    <property type="term" value="C:plasma membrane"/>
    <property type="evidence" value="ECO:0007669"/>
    <property type="project" value="UniProtKB-SubCell"/>
</dbReference>
<dbReference type="GO" id="GO:0008654">
    <property type="term" value="P:phospholipid biosynthetic process"/>
    <property type="evidence" value="ECO:0007669"/>
    <property type="project" value="UniProtKB-KW"/>
</dbReference>
<evidence type="ECO:0000256" key="6">
    <source>
        <dbReference type="ARBA" id="ARBA00012375"/>
    </source>
</evidence>
<keyword evidence="8" id="KW-1003">Cell membrane</keyword>
<evidence type="ECO:0000256" key="16">
    <source>
        <dbReference type="ARBA" id="ARBA00023264"/>
    </source>
</evidence>
<comment type="caution">
    <text evidence="19">The sequence shown here is derived from an EMBL/GenBank/DDBJ whole genome shotgun (WGS) entry which is preliminary data.</text>
</comment>
<comment type="pathway">
    <text evidence="4">Lipid metabolism.</text>
</comment>
<evidence type="ECO:0000256" key="1">
    <source>
        <dbReference type="ARBA" id="ARBA00001007"/>
    </source>
</evidence>
<organism evidence="19 20">
    <name type="scientific">Enterovirga aerilata</name>
    <dbReference type="NCBI Taxonomy" id="2730920"/>
    <lineage>
        <taxon>Bacteria</taxon>
        <taxon>Pseudomonadati</taxon>
        <taxon>Pseudomonadota</taxon>
        <taxon>Alphaproteobacteria</taxon>
        <taxon>Hyphomicrobiales</taxon>
        <taxon>Methylobacteriaceae</taxon>
        <taxon>Enterovirga</taxon>
    </lineage>
</organism>
<dbReference type="Gene3D" id="3.30.428.30">
    <property type="entry name" value="HIT family - CDH-like"/>
    <property type="match status" value="1"/>
</dbReference>
<keyword evidence="12" id="KW-1133">Transmembrane helix</keyword>
<dbReference type="InterPro" id="IPR036265">
    <property type="entry name" value="HIT-like_sf"/>
</dbReference>